<dbReference type="NCBIfam" id="NF002469">
    <property type="entry name" value="PRK01712.1"/>
    <property type="match status" value="1"/>
</dbReference>
<keyword evidence="1 4" id="KW-0963">Cytoplasm</keyword>
<dbReference type="InterPro" id="IPR003751">
    <property type="entry name" value="CsrA"/>
</dbReference>
<evidence type="ECO:0000313" key="5">
    <source>
        <dbReference type="EMBL" id="MVQ34482.1"/>
    </source>
</evidence>
<keyword evidence="3 4" id="KW-0694">RNA-binding</keyword>
<comment type="subcellular location">
    <subcellularLocation>
        <location evidence="4">Cytoplasm</location>
    </subcellularLocation>
</comment>
<evidence type="ECO:0000256" key="1">
    <source>
        <dbReference type="ARBA" id="ARBA00022490"/>
    </source>
</evidence>
<dbReference type="SUPFAM" id="SSF117130">
    <property type="entry name" value="CsrA-like"/>
    <property type="match status" value="1"/>
</dbReference>
<dbReference type="PANTHER" id="PTHR34984">
    <property type="entry name" value="CARBON STORAGE REGULATOR"/>
    <property type="match status" value="1"/>
</dbReference>
<evidence type="ECO:0000256" key="3">
    <source>
        <dbReference type="ARBA" id="ARBA00022884"/>
    </source>
</evidence>
<sequence length="78" mass="8812">MLVLSRKKGESIIIGDHIEITLVSVDADTVRIGITAPKEIDILRKELYQAIKESNVEAVENQLDFSEFSKKIKKLKKS</sequence>
<name>A0ABW9U323_9BACL</name>
<organism evidence="5 6">
    <name type="scientific">Paenibacillus anseongense</name>
    <dbReference type="NCBI Taxonomy" id="2682845"/>
    <lineage>
        <taxon>Bacteria</taxon>
        <taxon>Bacillati</taxon>
        <taxon>Bacillota</taxon>
        <taxon>Bacilli</taxon>
        <taxon>Bacillales</taxon>
        <taxon>Paenibacillaceae</taxon>
        <taxon>Paenibacillus</taxon>
    </lineage>
</organism>
<comment type="subunit">
    <text evidence="4">Homodimer; the beta-strands of each monomer intercalate to form a hydrophobic core, while the alpha-helices form wings that extend away from the core.</text>
</comment>
<dbReference type="Proteomes" id="UP000467637">
    <property type="component" value="Unassembled WGS sequence"/>
</dbReference>
<accession>A0ABW9U323</accession>
<dbReference type="RefSeq" id="WP_157318529.1">
    <property type="nucleotide sequence ID" value="NZ_WSEM01000007.1"/>
</dbReference>
<evidence type="ECO:0000256" key="4">
    <source>
        <dbReference type="HAMAP-Rule" id="MF_00167"/>
    </source>
</evidence>
<protein>
    <recommendedName>
        <fullName evidence="4">Translational regulator CsrA</fullName>
    </recommendedName>
</protein>
<comment type="caution">
    <text evidence="5">The sequence shown here is derived from an EMBL/GenBank/DDBJ whole genome shotgun (WGS) entry which is preliminary data.</text>
</comment>
<dbReference type="NCBIfam" id="TIGR00202">
    <property type="entry name" value="csrA"/>
    <property type="match status" value="1"/>
</dbReference>
<dbReference type="HAMAP" id="MF_00167">
    <property type="entry name" value="CsrA"/>
    <property type="match status" value="1"/>
</dbReference>
<proteinExistence type="inferred from homology"/>
<reference evidence="5 6" key="1">
    <citation type="submission" date="2019-12" db="EMBL/GenBank/DDBJ databases">
        <authorList>
            <person name="Huq M.A."/>
        </authorList>
    </citation>
    <scope>NUCLEOTIDE SEQUENCE [LARGE SCALE GENOMIC DNA]</scope>
    <source>
        <strain evidence="5 6">MAH-34</strain>
    </source>
</reference>
<dbReference type="PANTHER" id="PTHR34984:SF1">
    <property type="entry name" value="CARBON STORAGE REGULATOR"/>
    <property type="match status" value="1"/>
</dbReference>
<evidence type="ECO:0000256" key="2">
    <source>
        <dbReference type="ARBA" id="ARBA00022845"/>
    </source>
</evidence>
<gene>
    <name evidence="4 5" type="primary">csrA</name>
    <name evidence="5" type="ORF">GON05_07430</name>
</gene>
<comment type="similarity">
    <text evidence="4">Belongs to the CsrA/RsmA family.</text>
</comment>
<keyword evidence="6" id="KW-1185">Reference proteome</keyword>
<dbReference type="InterPro" id="IPR036107">
    <property type="entry name" value="CsrA_sf"/>
</dbReference>
<keyword evidence="4" id="KW-0678">Repressor</keyword>
<dbReference type="Gene3D" id="2.60.40.4380">
    <property type="entry name" value="Translational regulator CsrA"/>
    <property type="match status" value="1"/>
</dbReference>
<dbReference type="EMBL" id="WSEM01000007">
    <property type="protein sequence ID" value="MVQ34482.1"/>
    <property type="molecule type" value="Genomic_DNA"/>
</dbReference>
<evidence type="ECO:0000313" key="6">
    <source>
        <dbReference type="Proteomes" id="UP000467637"/>
    </source>
</evidence>
<keyword evidence="4" id="KW-1005">Bacterial flagellum biogenesis</keyword>
<dbReference type="Pfam" id="PF02599">
    <property type="entry name" value="CsrA"/>
    <property type="match status" value="1"/>
</dbReference>
<keyword evidence="2 4" id="KW-0810">Translation regulation</keyword>
<comment type="function">
    <text evidence="4">A translational regulator that binds mRNA to regulate translation initiation and/or mRNA stability. Usually binds in the 5'-UTR at or near the Shine-Dalgarno sequence preventing ribosome-binding, thus repressing translation. Its main target seems to be the major flagellin gene, while its function is anatagonized by FliW.</text>
</comment>